<dbReference type="KEGG" id="stui:GCM10017668_00690"/>
<dbReference type="EMBL" id="AP023439">
    <property type="protein sequence ID" value="BCL18226.1"/>
    <property type="molecule type" value="Genomic_DNA"/>
</dbReference>
<accession>A0A7G1N8W8</accession>
<organism evidence="1 2">
    <name type="scientific">Streptomyces tuirus</name>
    <dbReference type="NCBI Taxonomy" id="68278"/>
    <lineage>
        <taxon>Bacteria</taxon>
        <taxon>Bacillati</taxon>
        <taxon>Actinomycetota</taxon>
        <taxon>Actinomycetes</taxon>
        <taxon>Kitasatosporales</taxon>
        <taxon>Streptomycetaceae</taxon>
        <taxon>Streptomyces</taxon>
    </lineage>
</organism>
<evidence type="ECO:0000313" key="1">
    <source>
        <dbReference type="EMBL" id="BCL18226.1"/>
    </source>
</evidence>
<evidence type="ECO:0000313" key="2">
    <source>
        <dbReference type="Proteomes" id="UP000516373"/>
    </source>
</evidence>
<gene>
    <name evidence="1" type="ORF">GCM10017668_00690</name>
</gene>
<protein>
    <submittedName>
        <fullName evidence="1">Uncharacterized protein</fullName>
    </submittedName>
</protein>
<proteinExistence type="predicted"/>
<reference evidence="1 2" key="1">
    <citation type="journal article" date="2014" name="Int. J. Syst. Evol. Microbiol.">
        <title>Complete genome sequence of Corynebacterium casei LMG S-19264T (=DSM 44701T), isolated from a smear-ripened cheese.</title>
        <authorList>
            <consortium name="US DOE Joint Genome Institute (JGI-PGF)"/>
            <person name="Walter F."/>
            <person name="Albersmeier A."/>
            <person name="Kalinowski J."/>
            <person name="Ruckert C."/>
        </authorList>
    </citation>
    <scope>NUCLEOTIDE SEQUENCE [LARGE SCALE GENOMIC DNA]</scope>
    <source>
        <strain evidence="1 2">JCM 4255</strain>
    </source>
</reference>
<dbReference type="AlphaFoldDB" id="A0A7G1N8W8"/>
<dbReference type="Proteomes" id="UP000516373">
    <property type="component" value="Chromosome"/>
</dbReference>
<sequence length="92" mass="9631">MSAPREGVAGDTGHGKAALKASAVACSVRSPQARSQAAVRGPLLNGRPADPACFNERREMAAGRDGLLAHHAMERAVWQLAMPPSSLRKCAQ</sequence>
<name>A0A7G1N8W8_9ACTN</name>